<evidence type="ECO:0000259" key="3">
    <source>
        <dbReference type="Pfam" id="PF11765"/>
    </source>
</evidence>
<feature type="domain" description="Hedgehog/Intein (Hint)" evidence="4">
    <location>
        <begin position="365"/>
        <end position="506"/>
    </location>
</feature>
<dbReference type="Proteomes" id="UP001156708">
    <property type="component" value="Unassembled WGS sequence"/>
</dbReference>
<accession>A0AA37W9S0</accession>
<dbReference type="InterPro" id="IPR021031">
    <property type="entry name" value="Hyphal-reg_cell_wall_N"/>
</dbReference>
<feature type="domain" description="Hyphally-regulated cell wall protein N-terminal" evidence="3">
    <location>
        <begin position="129"/>
        <end position="352"/>
    </location>
</feature>
<evidence type="ECO:0000313" key="5">
    <source>
        <dbReference type="EMBL" id="GLQ83094.1"/>
    </source>
</evidence>
<sequence length="713" mass="74550">MTTYTNSTDVTYTTPTTIGSAGNAFINTGSINFNSAAATANYFYGSLTNSGTVSFKPSTSGTGSTAVLGGSSDTLTQTGGTLSFSQLNGTSGASVYLQYGTINNDATSTIDLEAAGASTISAPYVANLTNAGTIKVVDTSGTGLTSNWGNGTGTLNNSGSFSFDDSAGTSGSTTNLNFKQITNQTGGTFSINVPAASTALFQVGSGGFTNNGTWSITSHGTGAGNIQFLGAGTAGYTNNGTINVTDANLTFSQALKGTSGTVNLANGADVTLNGTNSGAGQTFNFSGGDNTLDVANGQTFTGVIRGFSQGDKLDLNVTGTTSYDKTTGILTITSGSNTYTYDVGKGYTGTFSDSAGVVSYVGTTPCYLPGSMIRTPEGEKAVETLAIGDELVVWDPASASEKVEAIVWVGTRKIVVQPHLADDLSNYPVRILKDALSDGVPYKDMLITAEHCLFFEGKFVPARMLVNGRSIFYDRDLTTFDVYHVETAQHSVLIADGALSESFLDTENHKVFHQSGKVASLRPARALTWVEDAAAPLATDRAFVEPLFRQIEARAVLAGHDSQVPARTMVNDADLYLETENRTVIRQIRENNGRVMFMIPAGVESVRIVSNASRPCDAVGPFVDDRRTLGVLVGDVRLFEGNTTATLTAHLQDADLSGWNNVEDGTMRWTGGNALLNLGQRPIGSIALMALQIHAAGPYLLADTASERTALQA</sequence>
<dbReference type="EMBL" id="BSNZ01000001">
    <property type="protein sequence ID" value="GLQ83094.1"/>
    <property type="molecule type" value="Genomic_DNA"/>
</dbReference>
<keyword evidence="1" id="KW-0732">Signal</keyword>
<gene>
    <name evidence="5" type="ORF">GCM10007872_00020</name>
</gene>
<dbReference type="RefSeq" id="WP_264779061.1">
    <property type="nucleotide sequence ID" value="NZ_BARA01000087.1"/>
</dbReference>
<evidence type="ECO:0000256" key="2">
    <source>
        <dbReference type="ARBA" id="ARBA00023180"/>
    </source>
</evidence>
<evidence type="ECO:0000313" key="6">
    <source>
        <dbReference type="Proteomes" id="UP001156708"/>
    </source>
</evidence>
<reference evidence="6" key="1">
    <citation type="journal article" date="2019" name="Int. J. Syst. Evol. Microbiol.">
        <title>The Global Catalogue of Microorganisms (GCM) 10K type strain sequencing project: providing services to taxonomists for standard genome sequencing and annotation.</title>
        <authorList>
            <consortium name="The Broad Institute Genomics Platform"/>
            <consortium name="The Broad Institute Genome Sequencing Center for Infectious Disease"/>
            <person name="Wu L."/>
            <person name="Ma J."/>
        </authorList>
    </citation>
    <scope>NUCLEOTIDE SEQUENCE [LARGE SCALE GENOMIC DNA]</scope>
    <source>
        <strain evidence="6">NBRC 12467</strain>
    </source>
</reference>
<protein>
    <recommendedName>
        <fullName evidence="7">Hedgehog/Intein (Hint) domain-containing protein</fullName>
    </recommendedName>
</protein>
<dbReference type="Gene3D" id="2.170.16.10">
    <property type="entry name" value="Hedgehog/Intein (Hint) domain"/>
    <property type="match status" value="1"/>
</dbReference>
<dbReference type="Pfam" id="PF13403">
    <property type="entry name" value="Hint_2"/>
    <property type="match status" value="1"/>
</dbReference>
<evidence type="ECO:0000256" key="1">
    <source>
        <dbReference type="ARBA" id="ARBA00022729"/>
    </source>
</evidence>
<organism evidence="5 6">
    <name type="scientific">Gluconobacter sphaericus NBRC 12467</name>
    <dbReference type="NCBI Taxonomy" id="1307951"/>
    <lineage>
        <taxon>Bacteria</taxon>
        <taxon>Pseudomonadati</taxon>
        <taxon>Pseudomonadota</taxon>
        <taxon>Alphaproteobacteria</taxon>
        <taxon>Acetobacterales</taxon>
        <taxon>Acetobacteraceae</taxon>
        <taxon>Gluconobacter</taxon>
    </lineage>
</organism>
<keyword evidence="6" id="KW-1185">Reference proteome</keyword>
<dbReference type="InterPro" id="IPR036844">
    <property type="entry name" value="Hint_dom_sf"/>
</dbReference>
<evidence type="ECO:0000259" key="4">
    <source>
        <dbReference type="Pfam" id="PF13403"/>
    </source>
</evidence>
<evidence type="ECO:0008006" key="7">
    <source>
        <dbReference type="Google" id="ProtNLM"/>
    </source>
</evidence>
<comment type="caution">
    <text evidence="5">The sequence shown here is derived from an EMBL/GenBank/DDBJ whole genome shotgun (WGS) entry which is preliminary data.</text>
</comment>
<keyword evidence="2" id="KW-0325">Glycoprotein</keyword>
<dbReference type="AlphaFoldDB" id="A0AA37W9S0"/>
<proteinExistence type="predicted"/>
<name>A0AA37W9S0_9PROT</name>
<dbReference type="SUPFAM" id="SSF51294">
    <property type="entry name" value="Hedgehog/intein (Hint) domain"/>
    <property type="match status" value="1"/>
</dbReference>
<dbReference type="InterPro" id="IPR028992">
    <property type="entry name" value="Hedgehog/Intein_dom"/>
</dbReference>
<dbReference type="Pfam" id="PF11765">
    <property type="entry name" value="Hyphal_reg_CWP"/>
    <property type="match status" value="1"/>
</dbReference>